<gene>
    <name evidence="4" type="ORF">COLO4_19645</name>
</gene>
<dbReference type="GO" id="GO:0005783">
    <property type="term" value="C:endoplasmic reticulum"/>
    <property type="evidence" value="ECO:0007669"/>
    <property type="project" value="TreeGrafter"/>
</dbReference>
<dbReference type="STRING" id="93759.A0A1R3J4A6"/>
<dbReference type="InterPro" id="IPR000873">
    <property type="entry name" value="AMP-dep_synth/lig_dom"/>
</dbReference>
<evidence type="ECO:0000313" key="4">
    <source>
        <dbReference type="EMBL" id="OMO89654.1"/>
    </source>
</evidence>
<dbReference type="PANTHER" id="PTHR43272:SF92">
    <property type="entry name" value="LONG CHAIN ACYL-COA SYNTHETASE 8"/>
    <property type="match status" value="1"/>
</dbReference>
<dbReference type="SUPFAM" id="SSF56801">
    <property type="entry name" value="Acetyl-CoA synthetase-like"/>
    <property type="match status" value="1"/>
</dbReference>
<organism evidence="4 5">
    <name type="scientific">Corchorus olitorius</name>
    <dbReference type="NCBI Taxonomy" id="93759"/>
    <lineage>
        <taxon>Eukaryota</taxon>
        <taxon>Viridiplantae</taxon>
        <taxon>Streptophyta</taxon>
        <taxon>Embryophyta</taxon>
        <taxon>Tracheophyta</taxon>
        <taxon>Spermatophyta</taxon>
        <taxon>Magnoliopsida</taxon>
        <taxon>eudicotyledons</taxon>
        <taxon>Gunneridae</taxon>
        <taxon>Pentapetalae</taxon>
        <taxon>rosids</taxon>
        <taxon>malvids</taxon>
        <taxon>Malvales</taxon>
        <taxon>Malvaceae</taxon>
        <taxon>Grewioideae</taxon>
        <taxon>Apeibeae</taxon>
        <taxon>Corchorus</taxon>
    </lineage>
</organism>
<sequence>MENSEYGKYGVGVAVSIVLLSMVCMGKKKKKKAEKLGVAVQVGAEAGFAVRNAQYKGLVIAPYVGITTVASLFQKSCEWYSGQLLFLTRKLINKDVITAKDGSKLEQLYLADNRSRKTYAQVYNGVCIFAAGLVEFGHDIDTRVAIFAEPQEKCQIALQGCFRQAITVVILDASLSEENLVHCLNETQVSTLICDSKQLNKLTAISSSLKTIRKVIYFEDDLGYRATTNMCDSSESNKDWKLSSFDEVERLGREAQVSARCPIRVMITHGNLVAAAAAINTVIPRLQINDVYMAYLPLTRISELIIQLAMVSSCCPIAYGSPSTLMDTSSKIMIGTKGDVSVFKPTIMAAVPAIIDHVRQGVLQKVEEEGSKKHFDIACKHRLAAIQGSWFGSWGLEKWFWDFERARAILGGKIRFMLCAEAPLSEDCRRFINICLGAPIGQVYGSTETCGAVAFNVQWGDSNVSRVRLPLPCCYIKLVSWEEGGYTISEKPMPRGEVVVGGLGVTMGYFNDDMETRKVYKVDEGGMHWFYTGDIGQFHADGCLEIIGRKEDIVKLQDGDKAMSKSYPKKKKFSVKSNLNLKFD</sequence>
<comment type="caution">
    <text evidence="4">The sequence shown here is derived from an EMBL/GenBank/DDBJ whole genome shotgun (WGS) entry which is preliminary data.</text>
</comment>
<dbReference type="Pfam" id="PF00501">
    <property type="entry name" value="AMP-binding"/>
    <property type="match status" value="2"/>
</dbReference>
<keyword evidence="5" id="KW-1185">Reference proteome</keyword>
<dbReference type="InterPro" id="IPR042099">
    <property type="entry name" value="ANL_N_sf"/>
</dbReference>
<accession>A0A1R3J4A6</accession>
<dbReference type="GO" id="GO:0004467">
    <property type="term" value="F:long-chain fatty acid-CoA ligase activity"/>
    <property type="evidence" value="ECO:0007669"/>
    <property type="project" value="TreeGrafter"/>
</dbReference>
<name>A0A1R3J4A6_9ROSI</name>
<dbReference type="Proteomes" id="UP000187203">
    <property type="component" value="Unassembled WGS sequence"/>
</dbReference>
<reference evidence="5" key="1">
    <citation type="submission" date="2013-09" db="EMBL/GenBank/DDBJ databases">
        <title>Corchorus olitorius genome sequencing.</title>
        <authorList>
            <person name="Alam M."/>
            <person name="Haque M.S."/>
            <person name="Islam M.S."/>
            <person name="Emdad E.M."/>
            <person name="Islam M.M."/>
            <person name="Ahmed B."/>
            <person name="Halim A."/>
            <person name="Hossen Q.M.M."/>
            <person name="Hossain M.Z."/>
            <person name="Ahmed R."/>
            <person name="Khan M.M."/>
            <person name="Islam R."/>
            <person name="Rashid M.M."/>
            <person name="Khan S.A."/>
            <person name="Rahman M.S."/>
            <person name="Alam M."/>
            <person name="Yahiya A.S."/>
            <person name="Khan M.S."/>
            <person name="Azam M.S."/>
            <person name="Haque T."/>
            <person name="Lashkar M.Z.H."/>
            <person name="Akhand A.I."/>
            <person name="Morshed G."/>
            <person name="Roy S."/>
            <person name="Uddin K.S."/>
            <person name="Rabeya T."/>
            <person name="Hossain A.S."/>
            <person name="Chowdhury A."/>
            <person name="Snigdha A.R."/>
            <person name="Mortoza M.S."/>
            <person name="Matin S.A."/>
            <person name="Hoque S.M.E."/>
            <person name="Islam M.K."/>
            <person name="Roy D.K."/>
            <person name="Haider R."/>
            <person name="Moosa M.M."/>
            <person name="Elias S.M."/>
            <person name="Hasan A.M."/>
            <person name="Jahan S."/>
            <person name="Shafiuddin M."/>
            <person name="Mahmood N."/>
            <person name="Shommy N.S."/>
        </authorList>
    </citation>
    <scope>NUCLEOTIDE SEQUENCE [LARGE SCALE GENOMIC DNA]</scope>
    <source>
        <strain evidence="5">cv. O-4</strain>
    </source>
</reference>
<dbReference type="GO" id="GO:0016020">
    <property type="term" value="C:membrane"/>
    <property type="evidence" value="ECO:0007669"/>
    <property type="project" value="TreeGrafter"/>
</dbReference>
<dbReference type="EMBL" id="AWUE01016709">
    <property type="protein sequence ID" value="OMO89654.1"/>
    <property type="molecule type" value="Genomic_DNA"/>
</dbReference>
<dbReference type="PANTHER" id="PTHR43272">
    <property type="entry name" value="LONG-CHAIN-FATTY-ACID--COA LIGASE"/>
    <property type="match status" value="1"/>
</dbReference>
<feature type="domain" description="AMP-dependent synthetase/ligase" evidence="3">
    <location>
        <begin position="112"/>
        <end position="221"/>
    </location>
</feature>
<evidence type="ECO:0000256" key="1">
    <source>
        <dbReference type="ARBA" id="ARBA00001946"/>
    </source>
</evidence>
<dbReference type="OrthoDB" id="1700726at2759"/>
<dbReference type="AlphaFoldDB" id="A0A1R3J4A6"/>
<comment type="pathway">
    <text evidence="2">Lipid metabolism; fatty acid metabolism.</text>
</comment>
<evidence type="ECO:0000313" key="5">
    <source>
        <dbReference type="Proteomes" id="UP000187203"/>
    </source>
</evidence>
<evidence type="ECO:0000256" key="2">
    <source>
        <dbReference type="ARBA" id="ARBA00004872"/>
    </source>
</evidence>
<comment type="cofactor">
    <cofactor evidence="1">
        <name>Mg(2+)</name>
        <dbReference type="ChEBI" id="CHEBI:18420"/>
    </cofactor>
</comment>
<dbReference type="Gene3D" id="3.40.50.12780">
    <property type="entry name" value="N-terminal domain of ligase-like"/>
    <property type="match status" value="1"/>
</dbReference>
<protein>
    <submittedName>
        <fullName evidence="4">AMP-dependent synthetase/ligase</fullName>
    </submittedName>
</protein>
<evidence type="ECO:0000259" key="3">
    <source>
        <dbReference type="Pfam" id="PF00501"/>
    </source>
</evidence>
<feature type="domain" description="AMP-dependent synthetase/ligase" evidence="3">
    <location>
        <begin position="265"/>
        <end position="510"/>
    </location>
</feature>
<proteinExistence type="predicted"/>